<evidence type="ECO:0000313" key="2">
    <source>
        <dbReference type="EMBL" id="KAL3109866.1"/>
    </source>
</evidence>
<accession>A0ABD2L3V6</accession>
<dbReference type="SUPFAM" id="SSF55729">
    <property type="entry name" value="Acyl-CoA N-acyltransferases (Nat)"/>
    <property type="match status" value="1"/>
</dbReference>
<feature type="domain" description="N-acetyltransferase" evidence="1">
    <location>
        <begin position="133"/>
        <end position="293"/>
    </location>
</feature>
<dbReference type="PROSITE" id="PS51186">
    <property type="entry name" value="GNAT"/>
    <property type="match status" value="1"/>
</dbReference>
<gene>
    <name evidence="2" type="ORF">niasHT_019897</name>
</gene>
<proteinExistence type="predicted"/>
<dbReference type="Proteomes" id="UP001620626">
    <property type="component" value="Unassembled WGS sequence"/>
</dbReference>
<dbReference type="EMBL" id="JBICBT010000554">
    <property type="protein sequence ID" value="KAL3109866.1"/>
    <property type="molecule type" value="Genomic_DNA"/>
</dbReference>
<dbReference type="PANTHER" id="PTHR20905">
    <property type="entry name" value="N-ACETYLTRANSFERASE-RELATED"/>
    <property type="match status" value="1"/>
</dbReference>
<evidence type="ECO:0000313" key="3">
    <source>
        <dbReference type="Proteomes" id="UP001620626"/>
    </source>
</evidence>
<dbReference type="CDD" id="cd04301">
    <property type="entry name" value="NAT_SF"/>
    <property type="match status" value="1"/>
</dbReference>
<reference evidence="2 3" key="1">
    <citation type="submission" date="2024-10" db="EMBL/GenBank/DDBJ databases">
        <authorList>
            <person name="Kim D."/>
        </authorList>
    </citation>
    <scope>NUCLEOTIDE SEQUENCE [LARGE SCALE GENOMIC DNA]</scope>
    <source>
        <strain evidence="2">BH-2024</strain>
    </source>
</reference>
<name>A0ABD2L3V6_9BILA</name>
<dbReference type="Gene3D" id="3.40.630.30">
    <property type="match status" value="1"/>
</dbReference>
<dbReference type="AlphaFoldDB" id="A0ABD2L3V6"/>
<sequence length="293" mass="32339">MCGGRWARPRKEQSDEHSLVGWTWKSVPPPLARSSVLPHFLRPMPSPKICHFSSDGRDFVIETVKFASSSDRSDAFNFMQNIFRTNEPITCALQCSASDTSQIFANICANCFKFDLSLVAKNADGEVIAIALNALCDYDDDDWKKKNDGNISAESENGRREFGDDIRNGPYASKNANRLAVFIDWVERDGGVLLAPGTVRRAMKLEIIAVHPENGRLGLASNLLRSSIQLAHSFGCSHLITCATAVASQNLFRKFGFKTIRKVPFHSFLDDGVPIFAGVHDNGEGAELMILSI</sequence>
<dbReference type="InterPro" id="IPR016181">
    <property type="entry name" value="Acyl_CoA_acyltransferase"/>
</dbReference>
<dbReference type="PANTHER" id="PTHR20905:SF1">
    <property type="entry name" value="AT07410P-RELATED"/>
    <property type="match status" value="1"/>
</dbReference>
<protein>
    <recommendedName>
        <fullName evidence="1">N-acetyltransferase domain-containing protein</fullName>
    </recommendedName>
</protein>
<evidence type="ECO:0000259" key="1">
    <source>
        <dbReference type="PROSITE" id="PS51186"/>
    </source>
</evidence>
<comment type="caution">
    <text evidence="2">The sequence shown here is derived from an EMBL/GenBank/DDBJ whole genome shotgun (WGS) entry which is preliminary data.</text>
</comment>
<dbReference type="Pfam" id="PF00583">
    <property type="entry name" value="Acetyltransf_1"/>
    <property type="match status" value="1"/>
</dbReference>
<organism evidence="2 3">
    <name type="scientific">Heterodera trifolii</name>
    <dbReference type="NCBI Taxonomy" id="157864"/>
    <lineage>
        <taxon>Eukaryota</taxon>
        <taxon>Metazoa</taxon>
        <taxon>Ecdysozoa</taxon>
        <taxon>Nematoda</taxon>
        <taxon>Chromadorea</taxon>
        <taxon>Rhabditida</taxon>
        <taxon>Tylenchina</taxon>
        <taxon>Tylenchomorpha</taxon>
        <taxon>Tylenchoidea</taxon>
        <taxon>Heteroderidae</taxon>
        <taxon>Heteroderinae</taxon>
        <taxon>Heterodera</taxon>
    </lineage>
</organism>
<dbReference type="InterPro" id="IPR000182">
    <property type="entry name" value="GNAT_dom"/>
</dbReference>
<keyword evidence="3" id="KW-1185">Reference proteome</keyword>